<reference evidence="1 2" key="1">
    <citation type="submission" date="2018-05" db="EMBL/GenBank/DDBJ databases">
        <title>Draft genome sequence of Rhodanobacter denitrificans Yn1 isolated from gold copper mine.</title>
        <authorList>
            <person name="Yang N."/>
            <person name="Mazhar H.S."/>
            <person name="Rensing C."/>
        </authorList>
    </citation>
    <scope>NUCLEOTIDE SEQUENCE [LARGE SCALE GENOMIC DNA]</scope>
    <source>
        <strain evidence="1 2">Yn1</strain>
    </source>
</reference>
<dbReference type="AlphaFoldDB" id="A0A368KHS5"/>
<dbReference type="RefSeq" id="WP_114340789.1">
    <property type="nucleotide sequence ID" value="NZ_QFWQ01000003.1"/>
</dbReference>
<dbReference type="PANTHER" id="PTHR31047:SF0">
    <property type="entry name" value="MEIOTICALLY UP-REGULATED GENE 157 PROTEIN"/>
    <property type="match status" value="1"/>
</dbReference>
<dbReference type="GO" id="GO:0005975">
    <property type="term" value="P:carbohydrate metabolic process"/>
    <property type="evidence" value="ECO:0007669"/>
    <property type="project" value="InterPro"/>
</dbReference>
<dbReference type="InterPro" id="IPR008313">
    <property type="entry name" value="GH125"/>
</dbReference>
<dbReference type="OrthoDB" id="181472at2"/>
<dbReference type="Gene3D" id="1.50.10.10">
    <property type="match status" value="1"/>
</dbReference>
<dbReference type="PANTHER" id="PTHR31047">
    <property type="entry name" value="MEIOTICALLY UP-REGULATED GENE 157 PROTEIN"/>
    <property type="match status" value="1"/>
</dbReference>
<dbReference type="Pfam" id="PF06824">
    <property type="entry name" value="Glyco_hydro_125"/>
    <property type="match status" value="1"/>
</dbReference>
<dbReference type="InterPro" id="IPR008928">
    <property type="entry name" value="6-hairpin_glycosidase_sf"/>
</dbReference>
<dbReference type="SMART" id="SM01149">
    <property type="entry name" value="DUF1237"/>
    <property type="match status" value="1"/>
</dbReference>
<dbReference type="PIRSF" id="PIRSF028846">
    <property type="entry name" value="UCP028846"/>
    <property type="match status" value="1"/>
</dbReference>
<dbReference type="GO" id="GO:0016787">
    <property type="term" value="F:hydrolase activity"/>
    <property type="evidence" value="ECO:0007669"/>
    <property type="project" value="UniProtKB-KW"/>
</dbReference>
<evidence type="ECO:0000313" key="2">
    <source>
        <dbReference type="Proteomes" id="UP000252387"/>
    </source>
</evidence>
<proteinExistence type="predicted"/>
<dbReference type="InterPro" id="IPR006311">
    <property type="entry name" value="TAT_signal"/>
</dbReference>
<keyword evidence="2" id="KW-1185">Reference proteome</keyword>
<comment type="caution">
    <text evidence="1">The sequence shown here is derived from an EMBL/GenBank/DDBJ whole genome shotgun (WGS) entry which is preliminary data.</text>
</comment>
<gene>
    <name evidence="1" type="ORF">DEO45_02725</name>
</gene>
<accession>A0A368KHS5</accession>
<dbReference type="EMBL" id="QFWQ01000003">
    <property type="protein sequence ID" value="RCS30708.1"/>
    <property type="molecule type" value="Genomic_DNA"/>
</dbReference>
<keyword evidence="1" id="KW-0378">Hydrolase</keyword>
<sequence>MITSRRSLLKLMAGAAGGVMLGRVPMALAAPRYVSHRPPPGQRRFVSPAVEALIARTKAKIGDPELAWLFENCYPNTLDTTVQLGSLRGKPDTFIVTGDIDAMWLRDSSAQVWPYVPLATHDEPLRRLFRGLIRRQALCISIDPYANAFLPDPKSKTPLSWAQQDLTDMHPGVAERKWEIDSLCYPIRLAHAYWQATGDQQPFDDDWRGAMHAVLATFREQQRKHGPGQYHFQRPSANPTDTQFLGGYGNPTRPVGLIHEMFRPSDDACIYPLSIPGNLFAVSSLRQLAELAVAVHGDRAFASQCTALADEVEQALRKFGVMRDERGNEFWAYEVDGYGNQLFMDDANAPGLSSLAYLGCCRSDDARYRRSRELAWSPRNPYFFRGRAAQGIGGPHQGLRMIWPMSIIMRGLTSDDDGEIRQCLHWLKTTHAGTGFMHEAFDQDDPAHFTRAWFAWANTLFGELIVQLATQRPQLLRRA</sequence>
<organism evidence="1 2">
    <name type="scientific">Rhodanobacter denitrificans</name>
    <dbReference type="NCBI Taxonomy" id="666685"/>
    <lineage>
        <taxon>Bacteria</taxon>
        <taxon>Pseudomonadati</taxon>
        <taxon>Pseudomonadota</taxon>
        <taxon>Gammaproteobacteria</taxon>
        <taxon>Lysobacterales</taxon>
        <taxon>Rhodanobacteraceae</taxon>
        <taxon>Rhodanobacter</taxon>
    </lineage>
</organism>
<name>A0A368KHS5_9GAMM</name>
<dbReference type="PROSITE" id="PS51318">
    <property type="entry name" value="TAT"/>
    <property type="match status" value="1"/>
</dbReference>
<dbReference type="InterPro" id="IPR012341">
    <property type="entry name" value="6hp_glycosidase-like_sf"/>
</dbReference>
<dbReference type="SUPFAM" id="SSF48208">
    <property type="entry name" value="Six-hairpin glycosidases"/>
    <property type="match status" value="1"/>
</dbReference>
<evidence type="ECO:0000313" key="1">
    <source>
        <dbReference type="EMBL" id="RCS30708.1"/>
    </source>
</evidence>
<protein>
    <submittedName>
        <fullName evidence="1">Glycoside hydrolase family 125 protein</fullName>
    </submittedName>
</protein>
<dbReference type="Proteomes" id="UP000252387">
    <property type="component" value="Unassembled WGS sequence"/>
</dbReference>